<accession>A0AAD8RVA2</accession>
<dbReference type="GO" id="GO:0005345">
    <property type="term" value="F:purine nucleobase transmembrane transporter activity"/>
    <property type="evidence" value="ECO:0007669"/>
    <property type="project" value="UniProtKB-UniRule"/>
</dbReference>
<comment type="caution">
    <text evidence="9">The sequence shown here is derived from an EMBL/GenBank/DDBJ whole genome shotgun (WGS) entry which is preliminary data.</text>
</comment>
<name>A0AAD8RVA2_LOLMU</name>
<evidence type="ECO:0000256" key="4">
    <source>
        <dbReference type="ARBA" id="ARBA00022692"/>
    </source>
</evidence>
<comment type="similarity">
    <text evidence="2 7">Belongs to the purine permeases (TC 2.A.7.14) family.</text>
</comment>
<evidence type="ECO:0000256" key="6">
    <source>
        <dbReference type="ARBA" id="ARBA00023136"/>
    </source>
</evidence>
<feature type="region of interest" description="Disordered" evidence="8">
    <location>
        <begin position="58"/>
        <end position="78"/>
    </location>
</feature>
<feature type="transmembrane region" description="Helical" evidence="7">
    <location>
        <begin position="118"/>
        <end position="137"/>
    </location>
</feature>
<dbReference type="InterPro" id="IPR037185">
    <property type="entry name" value="EmrE-like"/>
</dbReference>
<feature type="transmembrane region" description="Helical" evidence="7">
    <location>
        <begin position="246"/>
        <end position="269"/>
    </location>
</feature>
<organism evidence="9 10">
    <name type="scientific">Lolium multiflorum</name>
    <name type="common">Italian ryegrass</name>
    <name type="synonym">Lolium perenne subsp. multiflorum</name>
    <dbReference type="NCBI Taxonomy" id="4521"/>
    <lineage>
        <taxon>Eukaryota</taxon>
        <taxon>Viridiplantae</taxon>
        <taxon>Streptophyta</taxon>
        <taxon>Embryophyta</taxon>
        <taxon>Tracheophyta</taxon>
        <taxon>Spermatophyta</taxon>
        <taxon>Magnoliopsida</taxon>
        <taxon>Liliopsida</taxon>
        <taxon>Poales</taxon>
        <taxon>Poaceae</taxon>
        <taxon>BOP clade</taxon>
        <taxon>Pooideae</taxon>
        <taxon>Poodae</taxon>
        <taxon>Poeae</taxon>
        <taxon>Poeae Chloroplast Group 2 (Poeae type)</taxon>
        <taxon>Loliodinae</taxon>
        <taxon>Loliinae</taxon>
        <taxon>Lolium</taxon>
    </lineage>
</organism>
<dbReference type="Proteomes" id="UP001231189">
    <property type="component" value="Unassembled WGS sequence"/>
</dbReference>
<feature type="transmembrane region" description="Helical" evidence="7">
    <location>
        <begin position="190"/>
        <end position="207"/>
    </location>
</feature>
<dbReference type="GO" id="GO:0016020">
    <property type="term" value="C:membrane"/>
    <property type="evidence" value="ECO:0007669"/>
    <property type="project" value="UniProtKB-SubCell"/>
</dbReference>
<dbReference type="SUPFAM" id="SSF103481">
    <property type="entry name" value="Multidrug resistance efflux transporter EmrE"/>
    <property type="match status" value="1"/>
</dbReference>
<dbReference type="PANTHER" id="PTHR31376">
    <property type="entry name" value="OS09G0467300 PROTEIN-RELATED"/>
    <property type="match status" value="1"/>
</dbReference>
<feature type="transmembrane region" description="Helical" evidence="7">
    <location>
        <begin position="357"/>
        <end position="378"/>
    </location>
</feature>
<keyword evidence="3 7" id="KW-0813">Transport</keyword>
<keyword evidence="6 7" id="KW-0472">Membrane</keyword>
<proteinExistence type="inferred from homology"/>
<gene>
    <name evidence="9" type="ORF">QYE76_005837</name>
</gene>
<evidence type="ECO:0000256" key="7">
    <source>
        <dbReference type="RuleBase" id="RU368015"/>
    </source>
</evidence>
<feature type="transmembrane region" description="Helical" evidence="7">
    <location>
        <begin position="214"/>
        <end position="234"/>
    </location>
</feature>
<evidence type="ECO:0000256" key="5">
    <source>
        <dbReference type="ARBA" id="ARBA00022989"/>
    </source>
</evidence>
<comment type="subcellular location">
    <subcellularLocation>
        <location evidence="1 7">Membrane</location>
        <topology evidence="1 7">Multi-pass membrane protein</topology>
    </subcellularLocation>
</comment>
<feature type="transmembrane region" description="Helical" evidence="7">
    <location>
        <begin position="158"/>
        <end position="178"/>
    </location>
</feature>
<evidence type="ECO:0000256" key="8">
    <source>
        <dbReference type="SAM" id="MobiDB-lite"/>
    </source>
</evidence>
<protein>
    <recommendedName>
        <fullName evidence="7">Probable purine permease</fullName>
    </recommendedName>
</protein>
<keyword evidence="5 7" id="KW-1133">Transmembrane helix</keyword>
<keyword evidence="10" id="KW-1185">Reference proteome</keyword>
<feature type="transmembrane region" description="Helical" evidence="7">
    <location>
        <begin position="281"/>
        <end position="307"/>
    </location>
</feature>
<dbReference type="EMBL" id="JAUUTY010000005">
    <property type="protein sequence ID" value="KAK1631522.1"/>
    <property type="molecule type" value="Genomic_DNA"/>
</dbReference>
<feature type="transmembrane region" description="Helical" evidence="7">
    <location>
        <begin position="384"/>
        <end position="402"/>
    </location>
</feature>
<evidence type="ECO:0000313" key="9">
    <source>
        <dbReference type="EMBL" id="KAK1631522.1"/>
    </source>
</evidence>
<keyword evidence="4 7" id="KW-0812">Transmembrane</keyword>
<reference evidence="9" key="1">
    <citation type="submission" date="2023-07" db="EMBL/GenBank/DDBJ databases">
        <title>A chromosome-level genome assembly of Lolium multiflorum.</title>
        <authorList>
            <person name="Chen Y."/>
            <person name="Copetti D."/>
            <person name="Kolliker R."/>
            <person name="Studer B."/>
        </authorList>
    </citation>
    <scope>NUCLEOTIDE SEQUENCE</scope>
    <source>
        <strain evidence="9">02402/16</strain>
        <tissue evidence="9">Leaf</tissue>
    </source>
</reference>
<sequence>MTRTNGTPYHTGGLEYMTRALTLSHRRAHILRPLPQFPPSISPSITRADHLIMEVETPAQTERREQQQLPSGAGARVAAKPLHRNPRLVVSFLLMVLGSASSPLLLRTYYLHGGNRKWLSSLLQSAGCPLLLAPICASFFSRRRCSATTPLFLMSPRLLAASIGVGLMAGLDGLLYAYGMAYLPVSTSSILSATQLAFTCGFALLLVRQRFTPFSVNAVVLLSVGAVMLGMNAGGDRPAGVSRAQYSAGFATTLGAAALYGFILPVMELSQARHAARTGCAVTYTLVMEMQIVIGLLATAFSAVGMLVNKDFQAIPGEAQEFGFGKAGYYLLLAGSAIVYQCLFLGTMGAVFYGSALLAGVILTVLIPVTEVLAVLFFDEPFNGIKGIALTLSVWGFVSYFYGEIHNNAEQSDKSPNIEQLDH</sequence>
<evidence type="ECO:0000313" key="10">
    <source>
        <dbReference type="Proteomes" id="UP001231189"/>
    </source>
</evidence>
<dbReference type="InterPro" id="IPR030182">
    <property type="entry name" value="PUP_plant"/>
</dbReference>
<evidence type="ECO:0000256" key="3">
    <source>
        <dbReference type="ARBA" id="ARBA00022448"/>
    </source>
</evidence>
<feature type="transmembrane region" description="Helical" evidence="7">
    <location>
        <begin position="327"/>
        <end position="345"/>
    </location>
</feature>
<feature type="transmembrane region" description="Helical" evidence="7">
    <location>
        <begin position="88"/>
        <end position="106"/>
    </location>
</feature>
<dbReference type="GO" id="GO:0015211">
    <property type="term" value="F:purine nucleoside transmembrane transporter activity"/>
    <property type="evidence" value="ECO:0007669"/>
    <property type="project" value="UniProtKB-UniRule"/>
</dbReference>
<dbReference type="AlphaFoldDB" id="A0AAD8RVA2"/>
<dbReference type="PANTHER" id="PTHR31376:SF99">
    <property type="entry name" value="PURINE PERMEASE-RELATED"/>
    <property type="match status" value="1"/>
</dbReference>
<evidence type="ECO:0000256" key="2">
    <source>
        <dbReference type="ARBA" id="ARBA00006213"/>
    </source>
</evidence>
<evidence type="ECO:0000256" key="1">
    <source>
        <dbReference type="ARBA" id="ARBA00004141"/>
    </source>
</evidence>
<dbReference type="Pfam" id="PF16913">
    <property type="entry name" value="PUNUT"/>
    <property type="match status" value="1"/>
</dbReference>